<sequence>MIRSGCQSLGYPSCDHDDVLNQLSNSAEKLNQPGYLSVLRHSTESRGSVTRWDTRRGTALLCPVYQYWASRMIDGIKGIYYDIPQALRHLAQTDHQPMCITWLETMGDMQMEC</sequence>
<reference evidence="2" key="1">
    <citation type="journal article" date="2012" name="MBio">
        <title>Comparative genome analysis of Trichophyton rubrum and related dermatophytes reveals candidate genes involved in infection.</title>
        <authorList>
            <person name="Martinez D.A."/>
            <person name="Oliver B.G."/>
            <person name="Graeser Y."/>
            <person name="Goldberg J.M."/>
            <person name="Li W."/>
            <person name="Martinez-Rossi N.M."/>
            <person name="Monod M."/>
            <person name="Shelest E."/>
            <person name="Barton R.C."/>
            <person name="Birch E."/>
            <person name="Brakhage A.A."/>
            <person name="Chen Z."/>
            <person name="Gurr S.J."/>
            <person name="Heiman D."/>
            <person name="Heitman J."/>
            <person name="Kosti I."/>
            <person name="Rossi A."/>
            <person name="Saif S."/>
            <person name="Samalova M."/>
            <person name="Saunders C.W."/>
            <person name="Shea T."/>
            <person name="Summerbell R.C."/>
            <person name="Xu J."/>
            <person name="Young S."/>
            <person name="Zeng Q."/>
            <person name="Birren B.W."/>
            <person name="Cuomo C.A."/>
            <person name="White T.C."/>
        </authorList>
    </citation>
    <scope>NUCLEOTIDE SEQUENCE [LARGE SCALE GENOMIC DNA]</scope>
    <source>
        <strain evidence="2">ATCC MYA-4604 / CBS 118893</strain>
    </source>
</reference>
<organism evidence="2">
    <name type="scientific">Arthroderma gypseum (strain ATCC MYA-4604 / CBS 118893)</name>
    <name type="common">Microsporum gypseum</name>
    <dbReference type="NCBI Taxonomy" id="535722"/>
    <lineage>
        <taxon>Eukaryota</taxon>
        <taxon>Fungi</taxon>
        <taxon>Dikarya</taxon>
        <taxon>Ascomycota</taxon>
        <taxon>Pezizomycotina</taxon>
        <taxon>Eurotiomycetes</taxon>
        <taxon>Eurotiomycetidae</taxon>
        <taxon>Onygenales</taxon>
        <taxon>Arthrodermataceae</taxon>
        <taxon>Nannizzia</taxon>
    </lineage>
</organism>
<dbReference type="VEuPathDB" id="FungiDB:MGYG_01505"/>
<dbReference type="GeneID" id="10032759"/>
<evidence type="ECO:0000313" key="2">
    <source>
        <dbReference type="Proteomes" id="UP000002669"/>
    </source>
</evidence>
<keyword evidence="2" id="KW-1185">Reference proteome</keyword>
<dbReference type="AlphaFoldDB" id="E5R188"/>
<evidence type="ECO:0000313" key="1">
    <source>
        <dbReference type="EMBL" id="EFQ98477.1"/>
    </source>
</evidence>
<dbReference type="EMBL" id="DS989822">
    <property type="protein sequence ID" value="EFQ98477.1"/>
    <property type="molecule type" value="Genomic_DNA"/>
</dbReference>
<protein>
    <submittedName>
        <fullName evidence="1">Uncharacterized protein</fullName>
    </submittedName>
</protein>
<gene>
    <name evidence="1" type="ORF">MGYG_01505</name>
</gene>
<dbReference type="OrthoDB" id="10483052at2759"/>
<dbReference type="RefSeq" id="XP_003177429.1">
    <property type="nucleotide sequence ID" value="XM_003177381.1"/>
</dbReference>
<dbReference type="Proteomes" id="UP000002669">
    <property type="component" value="Unassembled WGS sequence"/>
</dbReference>
<dbReference type="InParanoid" id="E5R188"/>
<accession>E5R188</accession>
<name>E5R188_ARTGP</name>
<proteinExistence type="predicted"/>
<dbReference type="HOGENOM" id="CLU_2132937_0_0_1"/>